<name>A0ACC0IBZ1_9ERIC</name>
<proteinExistence type="predicted"/>
<protein>
    <submittedName>
        <fullName evidence="1">Uncharacterized protein</fullName>
    </submittedName>
</protein>
<dbReference type="Proteomes" id="UP001060215">
    <property type="component" value="Chromosome 6"/>
</dbReference>
<reference evidence="1 2" key="1">
    <citation type="journal article" date="2022" name="Plant J.">
        <title>Chromosome-level genome of Camellia lanceoleosa provides a valuable resource for understanding genome evolution and self-incompatibility.</title>
        <authorList>
            <person name="Gong W."/>
            <person name="Xiao S."/>
            <person name="Wang L."/>
            <person name="Liao Z."/>
            <person name="Chang Y."/>
            <person name="Mo W."/>
            <person name="Hu G."/>
            <person name="Li W."/>
            <person name="Zhao G."/>
            <person name="Zhu H."/>
            <person name="Hu X."/>
            <person name="Ji K."/>
            <person name="Xiang X."/>
            <person name="Song Q."/>
            <person name="Yuan D."/>
            <person name="Jin S."/>
            <person name="Zhang L."/>
        </authorList>
    </citation>
    <scope>NUCLEOTIDE SEQUENCE [LARGE SCALE GENOMIC DNA]</scope>
    <source>
        <strain evidence="1">SQ_2022a</strain>
    </source>
</reference>
<dbReference type="EMBL" id="CM045763">
    <property type="protein sequence ID" value="KAI8023131.1"/>
    <property type="molecule type" value="Genomic_DNA"/>
</dbReference>
<keyword evidence="2" id="KW-1185">Reference proteome</keyword>
<evidence type="ECO:0000313" key="1">
    <source>
        <dbReference type="EMBL" id="KAI8023131.1"/>
    </source>
</evidence>
<evidence type="ECO:0000313" key="2">
    <source>
        <dbReference type="Proteomes" id="UP001060215"/>
    </source>
</evidence>
<gene>
    <name evidence="1" type="ORF">LOK49_LG03G03618</name>
</gene>
<comment type="caution">
    <text evidence="1">The sequence shown here is derived from an EMBL/GenBank/DDBJ whole genome shotgun (WGS) entry which is preliminary data.</text>
</comment>
<accession>A0ACC0IBZ1</accession>
<organism evidence="1 2">
    <name type="scientific">Camellia lanceoleosa</name>
    <dbReference type="NCBI Taxonomy" id="1840588"/>
    <lineage>
        <taxon>Eukaryota</taxon>
        <taxon>Viridiplantae</taxon>
        <taxon>Streptophyta</taxon>
        <taxon>Embryophyta</taxon>
        <taxon>Tracheophyta</taxon>
        <taxon>Spermatophyta</taxon>
        <taxon>Magnoliopsida</taxon>
        <taxon>eudicotyledons</taxon>
        <taxon>Gunneridae</taxon>
        <taxon>Pentapetalae</taxon>
        <taxon>asterids</taxon>
        <taxon>Ericales</taxon>
        <taxon>Theaceae</taxon>
        <taxon>Camellia</taxon>
    </lineage>
</organism>
<sequence>MNMQAHDVISHGLGHEDEGPWPVTRSRRLLDCLIDRLL</sequence>